<feature type="transmembrane region" description="Helical" evidence="1">
    <location>
        <begin position="346"/>
        <end position="365"/>
    </location>
</feature>
<evidence type="ECO:0000313" key="3">
    <source>
        <dbReference type="Proteomes" id="UP000601223"/>
    </source>
</evidence>
<protein>
    <recommendedName>
        <fullName evidence="4">DUF4034 domain-containing protein</fullName>
    </recommendedName>
</protein>
<name>A0A8J3JGM8_9ACTN</name>
<evidence type="ECO:0000256" key="1">
    <source>
        <dbReference type="SAM" id="Phobius"/>
    </source>
</evidence>
<feature type="transmembrane region" description="Helical" evidence="1">
    <location>
        <begin position="380"/>
        <end position="404"/>
    </location>
</feature>
<reference evidence="2 3" key="1">
    <citation type="submission" date="2021-01" db="EMBL/GenBank/DDBJ databases">
        <title>Whole genome shotgun sequence of Catellatospora bangladeshensis NBRC 107357.</title>
        <authorList>
            <person name="Komaki H."/>
            <person name="Tamura T."/>
        </authorList>
    </citation>
    <scope>NUCLEOTIDE SEQUENCE [LARGE SCALE GENOMIC DNA]</scope>
    <source>
        <strain evidence="2 3">NBRC 107357</strain>
    </source>
</reference>
<keyword evidence="3" id="KW-1185">Reference proteome</keyword>
<dbReference type="RefSeq" id="WP_203752203.1">
    <property type="nucleotide sequence ID" value="NZ_BONF01000034.1"/>
</dbReference>
<dbReference type="EMBL" id="BONF01000034">
    <property type="protein sequence ID" value="GIF84231.1"/>
    <property type="molecule type" value="Genomic_DNA"/>
</dbReference>
<comment type="caution">
    <text evidence="2">The sequence shown here is derived from an EMBL/GenBank/DDBJ whole genome shotgun (WGS) entry which is preliminary data.</text>
</comment>
<keyword evidence="1" id="KW-0812">Transmembrane</keyword>
<sequence>MLTLPMPHAPARPTSDLLACYPDMAPLSQALKARDWAAVESYFEQLPAEHDPSISVGLVAGTKGVETFLQQQSFSPLQGTLLGARLVRQGWQARSAARAALVTRAEFVVFHEHLHRADALLSQVTKEQPGNVAAWTERVRISRGLGLGIKQTRARYEWAAQARPHPYMAQTQLLQQLCPKWGGSLAAMHAFARECAEQAPGGSLNAAIIAEAHFEHTGEVRSSRVLRDQEYVDRVLWAIARSAGHPDFQPVHGWVSALGYLTAAASLVGRHREAAELFSALGNRVNPHALDTSTFRMSSAWARMRGRRQGAPLVAVSPHRPAPPVPAEQPVPEQDLPVGLARPGRAVAIEVALLTAFLIGGGWYLGSAAGAWTPEDGKTAQYALVALMIALAAGALRVFFVFLLRLHRGHW</sequence>
<organism evidence="2 3">
    <name type="scientific">Catellatospora bangladeshensis</name>
    <dbReference type="NCBI Taxonomy" id="310355"/>
    <lineage>
        <taxon>Bacteria</taxon>
        <taxon>Bacillati</taxon>
        <taxon>Actinomycetota</taxon>
        <taxon>Actinomycetes</taxon>
        <taxon>Micromonosporales</taxon>
        <taxon>Micromonosporaceae</taxon>
        <taxon>Catellatospora</taxon>
    </lineage>
</organism>
<accession>A0A8J3JGM8</accession>
<keyword evidence="1" id="KW-0472">Membrane</keyword>
<dbReference type="Proteomes" id="UP000601223">
    <property type="component" value="Unassembled WGS sequence"/>
</dbReference>
<evidence type="ECO:0008006" key="4">
    <source>
        <dbReference type="Google" id="ProtNLM"/>
    </source>
</evidence>
<gene>
    <name evidence="2" type="ORF">Cba03nite_55800</name>
</gene>
<evidence type="ECO:0000313" key="2">
    <source>
        <dbReference type="EMBL" id="GIF84231.1"/>
    </source>
</evidence>
<keyword evidence="1" id="KW-1133">Transmembrane helix</keyword>
<proteinExistence type="predicted"/>
<dbReference type="AlphaFoldDB" id="A0A8J3JGM8"/>